<evidence type="ECO:0000313" key="2">
    <source>
        <dbReference type="EMBL" id="KAH3883861.1"/>
    </source>
</evidence>
<keyword evidence="3" id="KW-1185">Reference proteome</keyword>
<dbReference type="AlphaFoldDB" id="A0A9D4RWD1"/>
<dbReference type="EMBL" id="JAIWYP010000001">
    <property type="protein sequence ID" value="KAH3883861.1"/>
    <property type="molecule type" value="Genomic_DNA"/>
</dbReference>
<dbReference type="Pfam" id="PF19745">
    <property type="entry name" value="FUT8_N_cat"/>
    <property type="match status" value="1"/>
</dbReference>
<evidence type="ECO:0000313" key="3">
    <source>
        <dbReference type="Proteomes" id="UP000828390"/>
    </source>
</evidence>
<name>A0A9D4RWD1_DREPO</name>
<evidence type="ECO:0000259" key="1">
    <source>
        <dbReference type="Pfam" id="PF19745"/>
    </source>
</evidence>
<proteinExistence type="predicted"/>
<dbReference type="Proteomes" id="UP000828390">
    <property type="component" value="Unassembled WGS sequence"/>
</dbReference>
<gene>
    <name evidence="2" type="ORF">DPMN_007829</name>
</gene>
<accession>A0A9D4RWD1</accession>
<sequence length="52" mass="5855">MAYATQRTLVLTGESWLYAAKWETVFLPISKTCKSTGGQPTSQWGRKYIGIE</sequence>
<organism evidence="2 3">
    <name type="scientific">Dreissena polymorpha</name>
    <name type="common">Zebra mussel</name>
    <name type="synonym">Mytilus polymorpha</name>
    <dbReference type="NCBI Taxonomy" id="45954"/>
    <lineage>
        <taxon>Eukaryota</taxon>
        <taxon>Metazoa</taxon>
        <taxon>Spiralia</taxon>
        <taxon>Lophotrochozoa</taxon>
        <taxon>Mollusca</taxon>
        <taxon>Bivalvia</taxon>
        <taxon>Autobranchia</taxon>
        <taxon>Heteroconchia</taxon>
        <taxon>Euheterodonta</taxon>
        <taxon>Imparidentia</taxon>
        <taxon>Neoheterodontei</taxon>
        <taxon>Myida</taxon>
        <taxon>Dreissenoidea</taxon>
        <taxon>Dreissenidae</taxon>
        <taxon>Dreissena</taxon>
    </lineage>
</organism>
<protein>
    <recommendedName>
        <fullName evidence="1">Alpha-(1,6)-fucosyltransferase N- and catalytic domain-containing protein</fullName>
    </recommendedName>
</protein>
<reference evidence="2" key="1">
    <citation type="journal article" date="2019" name="bioRxiv">
        <title>The Genome of the Zebra Mussel, Dreissena polymorpha: A Resource for Invasive Species Research.</title>
        <authorList>
            <person name="McCartney M.A."/>
            <person name="Auch B."/>
            <person name="Kono T."/>
            <person name="Mallez S."/>
            <person name="Zhang Y."/>
            <person name="Obille A."/>
            <person name="Becker A."/>
            <person name="Abrahante J.E."/>
            <person name="Garbe J."/>
            <person name="Badalamenti J.P."/>
            <person name="Herman A."/>
            <person name="Mangelson H."/>
            <person name="Liachko I."/>
            <person name="Sullivan S."/>
            <person name="Sone E.D."/>
            <person name="Koren S."/>
            <person name="Silverstein K.A.T."/>
            <person name="Beckman K.B."/>
            <person name="Gohl D.M."/>
        </authorList>
    </citation>
    <scope>NUCLEOTIDE SEQUENCE</scope>
    <source>
        <strain evidence="2">Duluth1</strain>
        <tissue evidence="2">Whole animal</tissue>
    </source>
</reference>
<feature type="domain" description="Alpha-(1,6)-fucosyltransferase N- and catalytic" evidence="1">
    <location>
        <begin position="1"/>
        <end position="46"/>
    </location>
</feature>
<dbReference type="InterPro" id="IPR045573">
    <property type="entry name" value="Fut8_N_cat"/>
</dbReference>
<comment type="caution">
    <text evidence="2">The sequence shown here is derived from an EMBL/GenBank/DDBJ whole genome shotgun (WGS) entry which is preliminary data.</text>
</comment>
<reference evidence="2" key="2">
    <citation type="submission" date="2020-11" db="EMBL/GenBank/DDBJ databases">
        <authorList>
            <person name="McCartney M.A."/>
            <person name="Auch B."/>
            <person name="Kono T."/>
            <person name="Mallez S."/>
            <person name="Becker A."/>
            <person name="Gohl D.M."/>
            <person name="Silverstein K.A.T."/>
            <person name="Koren S."/>
            <person name="Bechman K.B."/>
            <person name="Herman A."/>
            <person name="Abrahante J.E."/>
            <person name="Garbe J."/>
        </authorList>
    </citation>
    <scope>NUCLEOTIDE SEQUENCE</scope>
    <source>
        <strain evidence="2">Duluth1</strain>
        <tissue evidence="2">Whole animal</tissue>
    </source>
</reference>